<evidence type="ECO:0008006" key="4">
    <source>
        <dbReference type="Google" id="ProtNLM"/>
    </source>
</evidence>
<feature type="compositionally biased region" description="Acidic residues" evidence="1">
    <location>
        <begin position="578"/>
        <end position="591"/>
    </location>
</feature>
<dbReference type="Gene3D" id="1.25.40.20">
    <property type="entry name" value="Ankyrin repeat-containing domain"/>
    <property type="match status" value="2"/>
</dbReference>
<sequence>MATAAGLTFQQLGSSCESLIFEFQDGVYEDLRGRFAERYDIMLIEEGVAGLLPSFRSVPACPDRTLNLQLLALHPSRHDEHFPLHLAIFEGEATVVERILACRRNLLSVDALVCAIQTNKLAIGQYLLQELLKSGIIDRESFGYLLDTAARSNSMEFLKYLHEEGFGPWSSVAMEYAIGHGNLEMVVFMYELDPENCDTSSILEVAIDGGFIDIVKFILANFPVNTNRYILYGRAGSKGRLDVLQLLYERQVPPYLHTNLASRAAAIAGHVNILEWLWANYQEPGSIEWVEPVIRAGNYDVLQWLVEHYHPDESGEVQSFIADPLPVAEVEIVLLLASISHSLHMIYPMSLEVTEFLHNHGVEFTPEHVELAIAAEGFDDNGRLEVVKFIHENCPYVRFKTDSLNDAASVGALEIVKFLHKHRREGCSSVAMDEAIRNSHFDVVKFLCENRSEGCSEGALREALVLGDFEVAQYLVKNFKNKQWYSLIDYGELPEMPLDVFEFLLDNMRFFEDGRMFFHAVVYDNEELIKRIALRGNLVPDDVEAAIENAQRLEFHGMVEYLTNMLNEMSVKSNPESTDADNENQEEPTAP</sequence>
<dbReference type="PANTHER" id="PTHR46586:SF3">
    <property type="entry name" value="ANKYRIN REPEAT-CONTAINING PROTEIN"/>
    <property type="match status" value="1"/>
</dbReference>
<organism evidence="2 3">
    <name type="scientific">Aphanomyces euteiches</name>
    <dbReference type="NCBI Taxonomy" id="100861"/>
    <lineage>
        <taxon>Eukaryota</taxon>
        <taxon>Sar</taxon>
        <taxon>Stramenopiles</taxon>
        <taxon>Oomycota</taxon>
        <taxon>Saprolegniomycetes</taxon>
        <taxon>Saprolegniales</taxon>
        <taxon>Verrucalvaceae</taxon>
        <taxon>Aphanomyces</taxon>
    </lineage>
</organism>
<proteinExistence type="predicted"/>
<name>A0A6G0WQV0_9STRA</name>
<dbReference type="InterPro" id="IPR052050">
    <property type="entry name" value="SecEffector_AnkRepeat"/>
</dbReference>
<dbReference type="PANTHER" id="PTHR46586">
    <property type="entry name" value="ANKYRIN REPEAT-CONTAINING PROTEIN"/>
    <property type="match status" value="1"/>
</dbReference>
<evidence type="ECO:0000313" key="2">
    <source>
        <dbReference type="EMBL" id="KAF0729791.1"/>
    </source>
</evidence>
<keyword evidence="3" id="KW-1185">Reference proteome</keyword>
<reference evidence="2 3" key="1">
    <citation type="submission" date="2019-07" db="EMBL/GenBank/DDBJ databases">
        <title>Genomics analysis of Aphanomyces spp. identifies a new class of oomycete effector associated with host adaptation.</title>
        <authorList>
            <person name="Gaulin E."/>
        </authorList>
    </citation>
    <scope>NUCLEOTIDE SEQUENCE [LARGE SCALE GENOMIC DNA]</scope>
    <source>
        <strain evidence="2 3">ATCC 201684</strain>
    </source>
</reference>
<feature type="region of interest" description="Disordered" evidence="1">
    <location>
        <begin position="572"/>
        <end position="591"/>
    </location>
</feature>
<gene>
    <name evidence="2" type="ORF">Ae201684_012681</name>
</gene>
<dbReference type="SUPFAM" id="SSF48403">
    <property type="entry name" value="Ankyrin repeat"/>
    <property type="match status" value="2"/>
</dbReference>
<dbReference type="Proteomes" id="UP000481153">
    <property type="component" value="Unassembled WGS sequence"/>
</dbReference>
<dbReference type="VEuPathDB" id="FungiDB:AeMF1_011946"/>
<comment type="caution">
    <text evidence="2">The sequence shown here is derived from an EMBL/GenBank/DDBJ whole genome shotgun (WGS) entry which is preliminary data.</text>
</comment>
<accession>A0A6G0WQV0</accession>
<evidence type="ECO:0000256" key="1">
    <source>
        <dbReference type="SAM" id="MobiDB-lite"/>
    </source>
</evidence>
<dbReference type="InterPro" id="IPR036770">
    <property type="entry name" value="Ankyrin_rpt-contain_sf"/>
</dbReference>
<dbReference type="EMBL" id="VJMJ01000161">
    <property type="protein sequence ID" value="KAF0729791.1"/>
    <property type="molecule type" value="Genomic_DNA"/>
</dbReference>
<dbReference type="AlphaFoldDB" id="A0A6G0WQV0"/>
<evidence type="ECO:0000313" key="3">
    <source>
        <dbReference type="Proteomes" id="UP000481153"/>
    </source>
</evidence>
<protein>
    <recommendedName>
        <fullName evidence="4">Ankyrin repeat-containing domain</fullName>
    </recommendedName>
</protein>